<evidence type="ECO:0008006" key="4">
    <source>
        <dbReference type="Google" id="ProtNLM"/>
    </source>
</evidence>
<dbReference type="AlphaFoldDB" id="A0A0B7MRK3"/>
<feature type="region of interest" description="Disordered" evidence="1">
    <location>
        <begin position="48"/>
        <end position="70"/>
    </location>
</feature>
<evidence type="ECO:0000256" key="1">
    <source>
        <dbReference type="SAM" id="MobiDB-lite"/>
    </source>
</evidence>
<organism evidence="2 3">
    <name type="scientific">Parasitella parasitica</name>
    <dbReference type="NCBI Taxonomy" id="35722"/>
    <lineage>
        <taxon>Eukaryota</taxon>
        <taxon>Fungi</taxon>
        <taxon>Fungi incertae sedis</taxon>
        <taxon>Mucoromycota</taxon>
        <taxon>Mucoromycotina</taxon>
        <taxon>Mucoromycetes</taxon>
        <taxon>Mucorales</taxon>
        <taxon>Mucorineae</taxon>
        <taxon>Mucoraceae</taxon>
        <taxon>Parasitella</taxon>
    </lineage>
</organism>
<proteinExistence type="predicted"/>
<protein>
    <recommendedName>
        <fullName evidence="4">MULE transposase domain-containing protein</fullName>
    </recommendedName>
</protein>
<accession>A0A0B7MRK3</accession>
<gene>
    <name evidence="2" type="primary">PARPA_01990.1 scaffold 2041</name>
</gene>
<dbReference type="EMBL" id="LN719854">
    <property type="protein sequence ID" value="CEP08646.1"/>
    <property type="molecule type" value="Genomic_DNA"/>
</dbReference>
<keyword evidence="3" id="KW-1185">Reference proteome</keyword>
<dbReference type="Proteomes" id="UP000054107">
    <property type="component" value="Unassembled WGS sequence"/>
</dbReference>
<reference evidence="2 3" key="1">
    <citation type="submission" date="2014-09" db="EMBL/GenBank/DDBJ databases">
        <authorList>
            <person name="Ellenberger Sabrina"/>
        </authorList>
    </citation>
    <scope>NUCLEOTIDE SEQUENCE [LARGE SCALE GENOMIC DNA]</scope>
    <source>
        <strain evidence="2 3">CBS 412.66</strain>
    </source>
</reference>
<feature type="compositionally biased region" description="Polar residues" evidence="1">
    <location>
        <begin position="51"/>
        <end position="61"/>
    </location>
</feature>
<evidence type="ECO:0000313" key="3">
    <source>
        <dbReference type="Proteomes" id="UP000054107"/>
    </source>
</evidence>
<evidence type="ECO:0000313" key="2">
    <source>
        <dbReference type="EMBL" id="CEP08646.1"/>
    </source>
</evidence>
<sequence>MALIKIFNRYVQHETVQNSNTKHGVKCINPYYVGDNPKLPEKKINEEINTRGRNSAATTEDPNNDGAKTSRKCRERTVFVNYVLHVTGSSVAPRNLQKPSKITGCKATLKVACYKNGSDSFEVLHNGTHNHKVRGAEDLKHLSIFQARKDQIMEQLWENSLETNCNSQRSPTNQLVHRDRIVHQEEVYNILKKIQELFYRKSVDEMESVILWLNELIQNILRHPVSGTGFTVAYVSTKDCSMAAAAVFLRFVKHEIGVASLDKITVDVSETEHAAIPAVYSAATIQWCLFHVSLAWMGKLRELVKLRSTDLNHHGHREIITDLKALM</sequence>
<name>A0A0B7MRK3_9FUNG</name>
<dbReference type="OrthoDB" id="2430203at2759"/>